<feature type="signal peptide" evidence="1">
    <location>
        <begin position="1"/>
        <end position="19"/>
    </location>
</feature>
<dbReference type="Pfam" id="PF20230">
    <property type="entry name" value="DUF6588"/>
    <property type="match status" value="1"/>
</dbReference>
<gene>
    <name evidence="2" type="ORF">ACFSQJ_03485</name>
</gene>
<accession>A0ABW5MUB7</accession>
<dbReference type="Proteomes" id="UP001597526">
    <property type="component" value="Unassembled WGS sequence"/>
</dbReference>
<comment type="caution">
    <text evidence="2">The sequence shown here is derived from an EMBL/GenBank/DDBJ whole genome shotgun (WGS) entry which is preliminary data.</text>
</comment>
<keyword evidence="3" id="KW-1185">Reference proteome</keyword>
<reference evidence="3" key="1">
    <citation type="journal article" date="2019" name="Int. J. Syst. Evol. Microbiol.">
        <title>The Global Catalogue of Microorganisms (GCM) 10K type strain sequencing project: providing services to taxonomists for standard genome sequencing and annotation.</title>
        <authorList>
            <consortium name="The Broad Institute Genomics Platform"/>
            <consortium name="The Broad Institute Genome Sequencing Center for Infectious Disease"/>
            <person name="Wu L."/>
            <person name="Ma J."/>
        </authorList>
    </citation>
    <scope>NUCLEOTIDE SEQUENCE [LARGE SCALE GENOMIC DNA]</scope>
    <source>
        <strain evidence="3">KCTC 52368</strain>
    </source>
</reference>
<organism evidence="2 3">
    <name type="scientific">Croceitalea marina</name>
    <dbReference type="NCBI Taxonomy" id="1775166"/>
    <lineage>
        <taxon>Bacteria</taxon>
        <taxon>Pseudomonadati</taxon>
        <taxon>Bacteroidota</taxon>
        <taxon>Flavobacteriia</taxon>
        <taxon>Flavobacteriales</taxon>
        <taxon>Flavobacteriaceae</taxon>
        <taxon>Croceitalea</taxon>
    </lineage>
</organism>
<evidence type="ECO:0000256" key="1">
    <source>
        <dbReference type="SAM" id="SignalP"/>
    </source>
</evidence>
<dbReference type="RefSeq" id="WP_377765572.1">
    <property type="nucleotide sequence ID" value="NZ_JBHULB010000006.1"/>
</dbReference>
<dbReference type="EMBL" id="JBHULB010000006">
    <property type="protein sequence ID" value="MFD2585975.1"/>
    <property type="molecule type" value="Genomic_DNA"/>
</dbReference>
<name>A0ABW5MUB7_9FLAO</name>
<dbReference type="InterPro" id="IPR046495">
    <property type="entry name" value="DUF6588"/>
</dbReference>
<keyword evidence="1" id="KW-0732">Signal</keyword>
<protein>
    <submittedName>
        <fullName evidence="2">DUF6588 family protein</fullName>
    </submittedName>
</protein>
<sequence>MKRIILFGIVGVFSLGLSAQSDFSDVFAAGVEDAERFSNDYFGPMSEAAIYSMANGWYNSADSKPLGGFEISLVGNITGFKNKEDKKAFLFDEANYTNLQLVGGNDARTDTQLVSSALGDIEGVRVFVEDPNGVLDPQEFTLPSGLASEGLNFVPSAFLQASVGLVKGLEVKARFLPSINFDDDVEFGLFGAGLQYDFTKILPGDKILPVALSAVIGYTNLNASYDFTDQGLLPGENQRIETTFNTWTFAAVASTKLPIINFYGGLGYITGNSETDILGTYSAGVGPFQETVTDPFSLRREVSGVTANMGTKLKLGFFRLNVDYNIAEFNTLTAGINFGLR</sequence>
<feature type="chain" id="PRO_5045694407" evidence="1">
    <location>
        <begin position="20"/>
        <end position="341"/>
    </location>
</feature>
<evidence type="ECO:0000313" key="3">
    <source>
        <dbReference type="Proteomes" id="UP001597526"/>
    </source>
</evidence>
<evidence type="ECO:0000313" key="2">
    <source>
        <dbReference type="EMBL" id="MFD2585975.1"/>
    </source>
</evidence>
<proteinExistence type="predicted"/>